<dbReference type="AlphaFoldDB" id="A0A6C2YW49"/>
<dbReference type="KEGG" id="tim:GMBLW1_35190"/>
<evidence type="ECO:0000256" key="4">
    <source>
        <dbReference type="ARBA" id="ARBA00012745"/>
    </source>
</evidence>
<evidence type="ECO:0000256" key="10">
    <source>
        <dbReference type="ARBA" id="ARBA00023098"/>
    </source>
</evidence>
<keyword evidence="7" id="KW-0479">Metal-binding</keyword>
<proteinExistence type="predicted"/>
<sequence>MDAAGCPQEWESSTMTPRMIRLSPRYQRTLVRPVWVSGPGMITGQLVRLCFRPAPVDTGIIFVRTDLPGSPRIPAHADRVTDTRRRTTLGNAPATVTLVEHTLAALSGLRIDNCLVEINGVEPPGLDGSSLGFVQALQQTSIELQHQFRPRWTVTAPITVAHGPAMIRFHPADDQQTGLGLHYLLDYGADSPIPRQIASCHVTPASFVQELAACRTFVLEQEAEMFRQQGIGQHLGPRDLLVFGPRGLVENSLRFADEPSRHKMLDLLGDLALCGVDLVGDVVAYRSGHPLNVELAKTLAGLIRQTPFTTTRRVA</sequence>
<dbReference type="FunCoup" id="A0A6C2YW49">
    <property type="interactions" value="359"/>
</dbReference>
<comment type="catalytic activity">
    <reaction evidence="11">
        <text>a UDP-3-O-[(3R)-3-hydroxyacyl]-N-acetyl-alpha-D-glucosamine + H2O = a UDP-3-O-[(3R)-3-hydroxyacyl]-alpha-D-glucosamine + acetate</text>
        <dbReference type="Rhea" id="RHEA:67816"/>
        <dbReference type="ChEBI" id="CHEBI:15377"/>
        <dbReference type="ChEBI" id="CHEBI:30089"/>
        <dbReference type="ChEBI" id="CHEBI:137740"/>
        <dbReference type="ChEBI" id="CHEBI:173225"/>
        <dbReference type="EC" id="3.5.1.108"/>
    </reaction>
</comment>
<evidence type="ECO:0000256" key="1">
    <source>
        <dbReference type="ARBA" id="ARBA00001947"/>
    </source>
</evidence>
<comment type="function">
    <text evidence="2">Catalyzes the hydrolysis of UDP-3-O-myristoyl-N-acetylglucosamine to form UDP-3-O-myristoylglucosamine and acetate, the committed step in lipid A biosynthesis.</text>
</comment>
<dbReference type="InterPro" id="IPR011334">
    <property type="entry name" value="UDP-acyl_GlcNac_deAcase_C"/>
</dbReference>
<dbReference type="Proteomes" id="UP000464378">
    <property type="component" value="Chromosome"/>
</dbReference>
<dbReference type="InterPro" id="IPR015870">
    <property type="entry name" value="UDP-acyl_N-AcGlcN_deAcase_N"/>
</dbReference>
<evidence type="ECO:0000256" key="2">
    <source>
        <dbReference type="ARBA" id="ARBA00002923"/>
    </source>
</evidence>
<keyword evidence="8" id="KW-0378">Hydrolase</keyword>
<dbReference type="PANTHER" id="PTHR33694">
    <property type="entry name" value="UDP-3-O-ACYL-N-ACETYLGLUCOSAMINE DEACETYLASE 1, MITOCHONDRIAL-RELATED"/>
    <property type="match status" value="1"/>
</dbReference>
<evidence type="ECO:0000256" key="5">
    <source>
        <dbReference type="ARBA" id="ARBA00022516"/>
    </source>
</evidence>
<keyword evidence="9" id="KW-0862">Zinc</keyword>
<dbReference type="EMBL" id="LR586016">
    <property type="protein sequence ID" value="VIP05674.1"/>
    <property type="molecule type" value="Genomic_DNA"/>
</dbReference>
<dbReference type="EMBL" id="LR593887">
    <property type="protein sequence ID" value="VTS08704.1"/>
    <property type="molecule type" value="Genomic_DNA"/>
</dbReference>
<dbReference type="GO" id="GO:0009245">
    <property type="term" value="P:lipid A biosynthetic process"/>
    <property type="evidence" value="ECO:0007669"/>
    <property type="project" value="UniProtKB-KW"/>
</dbReference>
<organism evidence="12">
    <name type="scientific">Tuwongella immobilis</name>
    <dbReference type="NCBI Taxonomy" id="692036"/>
    <lineage>
        <taxon>Bacteria</taxon>
        <taxon>Pseudomonadati</taxon>
        <taxon>Planctomycetota</taxon>
        <taxon>Planctomycetia</taxon>
        <taxon>Gemmatales</taxon>
        <taxon>Gemmataceae</taxon>
        <taxon>Tuwongella</taxon>
    </lineage>
</organism>
<dbReference type="Gene3D" id="3.30.230.20">
    <property type="entry name" value="lpxc deacetylase, domain 1"/>
    <property type="match status" value="1"/>
</dbReference>
<evidence type="ECO:0000256" key="6">
    <source>
        <dbReference type="ARBA" id="ARBA00022556"/>
    </source>
</evidence>
<comment type="pathway">
    <text evidence="3">Glycolipid biosynthesis; lipid IV(A) biosynthesis; lipid IV(A) from (3R)-3-hydroxytetradecanoyl-[acyl-carrier-protein] and UDP-N-acetyl-alpha-D-glucosamine: step 2/6.</text>
</comment>
<evidence type="ECO:0000313" key="13">
    <source>
        <dbReference type="Proteomes" id="UP000464378"/>
    </source>
</evidence>
<dbReference type="EC" id="3.5.1.108" evidence="4"/>
<keyword evidence="10" id="KW-0443">Lipid metabolism</keyword>
<name>A0A6C2YW49_9BACT</name>
<evidence type="ECO:0000256" key="9">
    <source>
        <dbReference type="ARBA" id="ARBA00022833"/>
    </source>
</evidence>
<dbReference type="SUPFAM" id="SSF54211">
    <property type="entry name" value="Ribosomal protein S5 domain 2-like"/>
    <property type="match status" value="2"/>
</dbReference>
<evidence type="ECO:0000256" key="11">
    <source>
        <dbReference type="ARBA" id="ARBA00024535"/>
    </source>
</evidence>
<keyword evidence="6" id="KW-0441">Lipid A biosynthesis</keyword>
<keyword evidence="5" id="KW-0444">Lipid biosynthesis</keyword>
<dbReference type="GO" id="GO:0046872">
    <property type="term" value="F:metal ion binding"/>
    <property type="evidence" value="ECO:0007669"/>
    <property type="project" value="UniProtKB-KW"/>
</dbReference>
<gene>
    <name evidence="12" type="ORF">GMBLW1_35190</name>
</gene>
<evidence type="ECO:0000256" key="8">
    <source>
        <dbReference type="ARBA" id="ARBA00022801"/>
    </source>
</evidence>
<protein>
    <recommendedName>
        <fullName evidence="4">UDP-3-O-acyl-N-acetylglucosamine deacetylase</fullName>
        <ecNumber evidence="4">3.5.1.108</ecNumber>
    </recommendedName>
</protein>
<dbReference type="InterPro" id="IPR004463">
    <property type="entry name" value="UDP-acyl_GlcNac_deAcase"/>
</dbReference>
<reference evidence="12" key="1">
    <citation type="submission" date="2019-04" db="EMBL/GenBank/DDBJ databases">
        <authorList>
            <consortium name="Science for Life Laboratories"/>
        </authorList>
    </citation>
    <scope>NUCLEOTIDE SEQUENCE</scope>
    <source>
        <strain evidence="12">MBLW1</strain>
    </source>
</reference>
<dbReference type="GO" id="GO:0103117">
    <property type="term" value="F:UDP-3-O-acyl-N-acetylglucosamine deacetylase activity"/>
    <property type="evidence" value="ECO:0007669"/>
    <property type="project" value="UniProtKB-EC"/>
</dbReference>
<evidence type="ECO:0000256" key="7">
    <source>
        <dbReference type="ARBA" id="ARBA00022723"/>
    </source>
</evidence>
<accession>A0A6C2YW49</accession>
<dbReference type="InParanoid" id="A0A6C2YW49"/>
<dbReference type="GO" id="GO:0016020">
    <property type="term" value="C:membrane"/>
    <property type="evidence" value="ECO:0007669"/>
    <property type="project" value="GOC"/>
</dbReference>
<evidence type="ECO:0000256" key="3">
    <source>
        <dbReference type="ARBA" id="ARBA00005002"/>
    </source>
</evidence>
<dbReference type="InterPro" id="IPR020568">
    <property type="entry name" value="Ribosomal_Su5_D2-typ_SF"/>
</dbReference>
<dbReference type="Pfam" id="PF03331">
    <property type="entry name" value="LpxC"/>
    <property type="match status" value="1"/>
</dbReference>
<evidence type="ECO:0000313" key="12">
    <source>
        <dbReference type="EMBL" id="VIP05674.1"/>
    </source>
</evidence>
<dbReference type="UniPathway" id="UPA00359">
    <property type="reaction ID" value="UER00478"/>
</dbReference>
<comment type="cofactor">
    <cofactor evidence="1">
        <name>Zn(2+)</name>
        <dbReference type="ChEBI" id="CHEBI:29105"/>
    </cofactor>
</comment>
<dbReference type="Gene3D" id="3.30.1700.10">
    <property type="entry name" value="lpxc deacetylase, domain 2"/>
    <property type="match status" value="1"/>
</dbReference>
<dbReference type="PANTHER" id="PTHR33694:SF1">
    <property type="entry name" value="UDP-3-O-ACYL-N-ACETYLGLUCOSAMINE DEACETYLASE 1, MITOCHONDRIAL-RELATED"/>
    <property type="match status" value="1"/>
</dbReference>
<keyword evidence="13" id="KW-1185">Reference proteome</keyword>